<dbReference type="KEGG" id="rfr:Rfer_2987"/>
<organism evidence="8 9">
    <name type="scientific">Albidiferax ferrireducens (strain ATCC BAA-621 / DSM 15236 / T118)</name>
    <name type="common">Rhodoferax ferrireducens</name>
    <dbReference type="NCBI Taxonomy" id="338969"/>
    <lineage>
        <taxon>Bacteria</taxon>
        <taxon>Pseudomonadati</taxon>
        <taxon>Pseudomonadota</taxon>
        <taxon>Betaproteobacteria</taxon>
        <taxon>Burkholderiales</taxon>
        <taxon>Comamonadaceae</taxon>
        <taxon>Rhodoferax</taxon>
    </lineage>
</organism>
<dbReference type="RefSeq" id="WP_011465264.1">
    <property type="nucleotide sequence ID" value="NC_007908.1"/>
</dbReference>
<name>Q21U55_ALBFT</name>
<sequence length="104" mass="11475">MARFDVYRHPDTALRKLTPYLLDVQNNFIDRVASRVVIPLRHAAAFGPRMRDLNPLFDIAGEDVVLDSAALAAFPAAGLKQPVASLLTHRDDIVVALDTLFGSY</sequence>
<reference evidence="9" key="1">
    <citation type="submission" date="2006-02" db="EMBL/GenBank/DDBJ databases">
        <title>Complete sequence of chromosome of Rhodoferax ferrireducens DSM 15236.</title>
        <authorList>
            <person name="Copeland A."/>
            <person name="Lucas S."/>
            <person name="Lapidus A."/>
            <person name="Barry K."/>
            <person name="Detter J.C."/>
            <person name="Glavina del Rio T."/>
            <person name="Hammon N."/>
            <person name="Israni S."/>
            <person name="Pitluck S."/>
            <person name="Brettin T."/>
            <person name="Bruce D."/>
            <person name="Han C."/>
            <person name="Tapia R."/>
            <person name="Gilna P."/>
            <person name="Kiss H."/>
            <person name="Schmutz J."/>
            <person name="Larimer F."/>
            <person name="Land M."/>
            <person name="Kyrpides N."/>
            <person name="Ivanova N."/>
            <person name="Richardson P."/>
        </authorList>
    </citation>
    <scope>NUCLEOTIDE SEQUENCE [LARGE SCALE GENOMIC DNA]</scope>
    <source>
        <strain evidence="9">ATCC BAA-621 / DSM 15236 / T118</strain>
    </source>
</reference>
<gene>
    <name evidence="8" type="ordered locus">Rfer_2987</name>
</gene>
<dbReference type="EMBL" id="CP000267">
    <property type="protein sequence ID" value="ABD70698.1"/>
    <property type="molecule type" value="Genomic_DNA"/>
</dbReference>
<evidence type="ECO:0000256" key="6">
    <source>
        <dbReference type="ARBA" id="ARBA00029628"/>
    </source>
</evidence>
<dbReference type="GO" id="GO:0008657">
    <property type="term" value="F:DNA topoisomerase type II (double strand cut, ATP-hydrolyzing) inhibitor activity"/>
    <property type="evidence" value="ECO:0007669"/>
    <property type="project" value="InterPro"/>
</dbReference>
<dbReference type="OrthoDB" id="9813510at2"/>
<dbReference type="STRING" id="338969.Rfer_2987"/>
<proteinExistence type="inferred from homology"/>
<dbReference type="GO" id="GO:0006276">
    <property type="term" value="P:plasmid maintenance"/>
    <property type="evidence" value="ECO:0007669"/>
    <property type="project" value="InterPro"/>
</dbReference>
<evidence type="ECO:0000313" key="9">
    <source>
        <dbReference type="Proteomes" id="UP000008332"/>
    </source>
</evidence>
<protein>
    <recommendedName>
        <fullName evidence="2">Toxin CcdB</fullName>
    </recommendedName>
    <alternativeName>
        <fullName evidence="7">Cytotoxic protein CcdB</fullName>
    </alternativeName>
    <alternativeName>
        <fullName evidence="6">Protein LetD</fullName>
    </alternativeName>
</protein>
<keyword evidence="9" id="KW-1185">Reference proteome</keyword>
<dbReference type="InterPro" id="IPR002712">
    <property type="entry name" value="CcdB"/>
</dbReference>
<dbReference type="Gene3D" id="2.30.30.110">
    <property type="match status" value="1"/>
</dbReference>
<evidence type="ECO:0000256" key="3">
    <source>
        <dbReference type="ARBA" id="ARBA00022491"/>
    </source>
</evidence>
<evidence type="ECO:0000256" key="4">
    <source>
        <dbReference type="ARBA" id="ARBA00023015"/>
    </source>
</evidence>
<dbReference type="InterPro" id="IPR011067">
    <property type="entry name" value="Plasmid_toxin/cell-grow_inhib"/>
</dbReference>
<evidence type="ECO:0000256" key="1">
    <source>
        <dbReference type="ARBA" id="ARBA00005230"/>
    </source>
</evidence>
<evidence type="ECO:0000256" key="7">
    <source>
        <dbReference type="ARBA" id="ARBA00033135"/>
    </source>
</evidence>
<comment type="similarity">
    <text evidence="1">Belongs to the CcdB toxin family.</text>
</comment>
<dbReference type="SUPFAM" id="SSF50118">
    <property type="entry name" value="Cell growth inhibitor/plasmid maintenance toxic component"/>
    <property type="match status" value="1"/>
</dbReference>
<evidence type="ECO:0000313" key="8">
    <source>
        <dbReference type="EMBL" id="ABD70698.1"/>
    </source>
</evidence>
<evidence type="ECO:0000256" key="2">
    <source>
        <dbReference type="ARBA" id="ARBA00015075"/>
    </source>
</evidence>
<accession>Q21U55</accession>
<dbReference type="HOGENOM" id="CLU_158043_1_1_4"/>
<keyword evidence="5" id="KW-0804">Transcription</keyword>
<keyword evidence="4" id="KW-0805">Transcription regulation</keyword>
<dbReference type="AlphaFoldDB" id="Q21U55"/>
<dbReference type="Proteomes" id="UP000008332">
    <property type="component" value="Chromosome"/>
</dbReference>
<keyword evidence="3" id="KW-0678">Repressor</keyword>
<evidence type="ECO:0000256" key="5">
    <source>
        <dbReference type="ARBA" id="ARBA00023163"/>
    </source>
</evidence>
<dbReference type="Pfam" id="PF01845">
    <property type="entry name" value="CcdB"/>
    <property type="match status" value="1"/>
</dbReference>